<evidence type="ECO:0000313" key="1">
    <source>
        <dbReference type="EMBL" id="MPN48750.1"/>
    </source>
</evidence>
<gene>
    <name evidence="1" type="ORF">SDC9_196362</name>
</gene>
<protein>
    <submittedName>
        <fullName evidence="1">Uncharacterized protein</fullName>
    </submittedName>
</protein>
<organism evidence="1">
    <name type="scientific">bioreactor metagenome</name>
    <dbReference type="NCBI Taxonomy" id="1076179"/>
    <lineage>
        <taxon>unclassified sequences</taxon>
        <taxon>metagenomes</taxon>
        <taxon>ecological metagenomes</taxon>
    </lineage>
</organism>
<accession>A0A645IC93</accession>
<dbReference type="EMBL" id="VSSQ01111360">
    <property type="protein sequence ID" value="MPN48750.1"/>
    <property type="molecule type" value="Genomic_DNA"/>
</dbReference>
<dbReference type="AlphaFoldDB" id="A0A645IC93"/>
<reference evidence="1" key="1">
    <citation type="submission" date="2019-08" db="EMBL/GenBank/DDBJ databases">
        <authorList>
            <person name="Kucharzyk K."/>
            <person name="Murdoch R.W."/>
            <person name="Higgins S."/>
            <person name="Loffler F."/>
        </authorList>
    </citation>
    <scope>NUCLEOTIDE SEQUENCE</scope>
</reference>
<name>A0A645IC93_9ZZZZ</name>
<sequence>MYIAHQLDYFVTVDAALNRVNDQRLLAEFAQSSTIKWKKIAAVRRISNQGLLGKIASIESDTDILTAIQCQCTGHHFVGCICGRCGFEQHDWVETRHYDEKDDGGVILLSSWNETVCAKCGKSR</sequence>
<proteinExistence type="predicted"/>
<comment type="caution">
    <text evidence="1">The sequence shown here is derived from an EMBL/GenBank/DDBJ whole genome shotgun (WGS) entry which is preliminary data.</text>
</comment>